<keyword evidence="1" id="KW-0812">Transmembrane</keyword>
<name>A0ABY8FWT8_9ACTO</name>
<feature type="signal peptide" evidence="2">
    <location>
        <begin position="1"/>
        <end position="35"/>
    </location>
</feature>
<keyword evidence="5" id="KW-1185">Reference proteome</keyword>
<reference evidence="4 5" key="1">
    <citation type="submission" date="2023-03" db="EMBL/GenBank/DDBJ databases">
        <title>Complete genome of Arcanobacterium canis strain DSM 25104 isolated in 2010 from a canine otitis externa in Germany.</title>
        <authorList>
            <person name="Borowiak M."/>
            <person name="Kreitlow A."/>
            <person name="Malorny B."/>
            <person name="Laemmler C."/>
            <person name="Prenger-Berninghoff E."/>
            <person name="Ploetz M."/>
            <person name="Abdulmawjood A."/>
        </authorList>
    </citation>
    <scope>NUCLEOTIDE SEQUENCE [LARGE SCALE GENOMIC DNA]</scope>
    <source>
        <strain evidence="4 5">DSM 25104</strain>
    </source>
</reference>
<evidence type="ECO:0000259" key="3">
    <source>
        <dbReference type="Pfam" id="PF18202"/>
    </source>
</evidence>
<sequence>MLKSGVSAKKHSPVVAVIAALTLLLSLFVPQAAFADWNSSVGRGLVLRGVNASGALRLGPHYVETKVIHGQKVEAFPIWCMNAKLADPGPNEMTSIATLSTSHEWGPAELDLKTPQMAWLLNKYQHNKDNKNLAVLSYLVHVNFEQQRGRTSAQSVVNEVVKAVRTQLPQVEALAKKYVQEARKSAVISYEAGKVSGNGERAGNIHNIGVHPQNANTWLAGVPVTVTLSGPAVFTSNGKTTWSGKTASKPLTLDWHATSAGNVTYSAKFDTPTRRTLTKFGANGVIQDVLSYGNRPVSDPQKVTVAGPSWRVSVDFQPMGVSKVVAQEVSNGQVTDTFTTAVDKSYGQGVWINGANGKPVPVVYRASAYYAGISKPATSATVPKGAKLIGTTTFTVSRVGQKLQAQATTKQRGWVTWVWEVRKADQGKNADYVHADWADKYGLAAETEKVVFPFRPMGASQVARKIVSVGDELVDTFTASADPQFMDGKWTRIGADDVTKGHYVPVVYRADLYYVSPAQPPATPSAVPATAELVSSMMVTAKGPGETLTANGGKATKAGFYTWVWRVDAKDQAKDAAKWITTGWTDSYGLADETTSVKTKAQITSQLHFKETDHGLMLVDDVFVAGMPQDHPQFEGGAGFKPDTKTIDHSVYFFTFDQTVSDQNISKAQKIGQTVQIPAANGEYRGVSHGSWKVVTDKNGKNVPGTYVFVSRFAGDDRVTPLATSATDRFEQFNVPMIDSLLTFNNGKEKIPAYGMRDLVETVPLFNLAVGKEYALEATLVDQATGKPLVDKSDKPVTVSQTWRADVANTQRVVTFTVDASLYPGVTVVATDRLLQEGRQVALHDDLTDVDQTLGFYPKARIVTTALDKADMDHEVLPAPGQVIVDRVCSPDQNWIVGHKYTITASLVDENEKPILDKNGKSFTVTREFTPTSATECALVEITFDASQLAGKKVIVFEDVYADGALVGVHHDVKDEKQTVHVTEKPVPPVPSIPPTPKTPPLPVTGSSVAGLGVLGVVLMSAGGMAILRRKH</sequence>
<feature type="transmembrane region" description="Helical" evidence="1">
    <location>
        <begin position="1009"/>
        <end position="1028"/>
    </location>
</feature>
<evidence type="ECO:0000313" key="4">
    <source>
        <dbReference type="EMBL" id="WFM82988.1"/>
    </source>
</evidence>
<gene>
    <name evidence="4" type="ORF">P7079_06205</name>
</gene>
<feature type="domain" description="T-Q ester bond containing" evidence="3">
    <location>
        <begin position="861"/>
        <end position="982"/>
    </location>
</feature>
<dbReference type="InterPro" id="IPR041100">
    <property type="entry name" value="TQ"/>
</dbReference>
<keyword evidence="1" id="KW-1133">Transmembrane helix</keyword>
<keyword evidence="1" id="KW-0472">Membrane</keyword>
<dbReference type="NCBIfam" id="NF033903">
    <property type="entry name" value="VaFE_rpt"/>
    <property type="match status" value="2"/>
</dbReference>
<evidence type="ECO:0000256" key="1">
    <source>
        <dbReference type="SAM" id="Phobius"/>
    </source>
</evidence>
<evidence type="ECO:0000256" key="2">
    <source>
        <dbReference type="SAM" id="SignalP"/>
    </source>
</evidence>
<dbReference type="NCBIfam" id="TIGR01167">
    <property type="entry name" value="LPXTG_anchor"/>
    <property type="match status" value="1"/>
</dbReference>
<proteinExistence type="predicted"/>
<dbReference type="EMBL" id="CP121208">
    <property type="protein sequence ID" value="WFM82988.1"/>
    <property type="molecule type" value="Genomic_DNA"/>
</dbReference>
<feature type="domain" description="T-Q ester bond containing" evidence="3">
    <location>
        <begin position="723"/>
        <end position="854"/>
    </location>
</feature>
<dbReference type="Gene3D" id="2.60.40.3930">
    <property type="match status" value="2"/>
</dbReference>
<dbReference type="Proteomes" id="UP001215216">
    <property type="component" value="Chromosome"/>
</dbReference>
<organism evidence="4 5">
    <name type="scientific">Arcanobacterium canis</name>
    <dbReference type="NCBI Taxonomy" id="999183"/>
    <lineage>
        <taxon>Bacteria</taxon>
        <taxon>Bacillati</taxon>
        <taxon>Actinomycetota</taxon>
        <taxon>Actinomycetes</taxon>
        <taxon>Actinomycetales</taxon>
        <taxon>Actinomycetaceae</taxon>
        <taxon>Arcanobacterium</taxon>
    </lineage>
</organism>
<accession>A0ABY8FWT8</accession>
<dbReference type="RefSeq" id="WP_278012414.1">
    <property type="nucleotide sequence ID" value="NZ_CP121208.1"/>
</dbReference>
<evidence type="ECO:0000313" key="5">
    <source>
        <dbReference type="Proteomes" id="UP001215216"/>
    </source>
</evidence>
<protein>
    <submittedName>
        <fullName evidence="4">VaFE repeat-containing surface-anchored protein</fullName>
    </submittedName>
</protein>
<dbReference type="Pfam" id="PF18202">
    <property type="entry name" value="TQ"/>
    <property type="match status" value="2"/>
</dbReference>
<feature type="chain" id="PRO_5046487564" evidence="2">
    <location>
        <begin position="36"/>
        <end position="1032"/>
    </location>
</feature>
<keyword evidence="2" id="KW-0732">Signal</keyword>